<sequence>MALRSIDDRTLECVLAIYDGGSIRAAADEVNVAASAISRRLSALEAELGARLFERFSTGLRPTPIAEALVRYARERRHLSDLLATEIDLLRGGEGGRVSVAVGEGYLAGVVAQVLTPFHAQHPGVQVSLETGSTAEVMQAVEESRVDVGLAYNAPSNKAIDVLAHAPAPLCAILPVGHELARWTRLSLHDLEPYPLTLLDGRHGVRRLFDMACSVDSVSATVRLECNSIAALRRYIAAGSGIGVLPKFAAEPELSDGAVKAVALMSDLLNEGKSSLMLRHGRRPTPPVRALIQHLDPAVRSFGFS</sequence>
<name>A0A934QI79_9PROT</name>
<evidence type="ECO:0000256" key="1">
    <source>
        <dbReference type="ARBA" id="ARBA00009437"/>
    </source>
</evidence>
<dbReference type="InterPro" id="IPR000847">
    <property type="entry name" value="LysR_HTH_N"/>
</dbReference>
<dbReference type="SUPFAM" id="SSF46785">
    <property type="entry name" value="Winged helix' DNA-binding domain"/>
    <property type="match status" value="1"/>
</dbReference>
<evidence type="ECO:0000313" key="7">
    <source>
        <dbReference type="Proteomes" id="UP000778970"/>
    </source>
</evidence>
<reference evidence="6" key="1">
    <citation type="submission" date="2017-08" db="EMBL/GenBank/DDBJ databases">
        <authorList>
            <person name="Imhoff J.F."/>
            <person name="Rahn T."/>
            <person name="Kuenzel S."/>
            <person name="Neulinger S.C."/>
        </authorList>
    </citation>
    <scope>NUCLEOTIDE SEQUENCE</scope>
    <source>
        <strain evidence="6">DSM 9154</strain>
    </source>
</reference>
<dbReference type="SUPFAM" id="SSF53850">
    <property type="entry name" value="Periplasmic binding protein-like II"/>
    <property type="match status" value="1"/>
</dbReference>
<dbReference type="InterPro" id="IPR036390">
    <property type="entry name" value="WH_DNA-bd_sf"/>
</dbReference>
<dbReference type="EMBL" id="NRRE01000023">
    <property type="protein sequence ID" value="MBK1697369.1"/>
    <property type="molecule type" value="Genomic_DNA"/>
</dbReference>
<evidence type="ECO:0000259" key="5">
    <source>
        <dbReference type="PROSITE" id="PS50931"/>
    </source>
</evidence>
<reference evidence="6" key="2">
    <citation type="journal article" date="2020" name="Microorganisms">
        <title>Osmotic Adaptation and Compatible Solute Biosynthesis of Phototrophic Bacteria as Revealed from Genome Analyses.</title>
        <authorList>
            <person name="Imhoff J.F."/>
            <person name="Rahn T."/>
            <person name="Kunzel S."/>
            <person name="Keller A."/>
            <person name="Neulinger S.C."/>
        </authorList>
    </citation>
    <scope>NUCLEOTIDE SEQUENCE</scope>
    <source>
        <strain evidence="6">DSM 9154</strain>
    </source>
</reference>
<dbReference type="RefSeq" id="WP_027287886.1">
    <property type="nucleotide sequence ID" value="NZ_NRRE01000023.1"/>
</dbReference>
<dbReference type="PANTHER" id="PTHR30419:SF8">
    <property type="entry name" value="NITROGEN ASSIMILATION TRANSCRIPTIONAL ACTIVATOR-RELATED"/>
    <property type="match status" value="1"/>
</dbReference>
<dbReference type="GO" id="GO:0005829">
    <property type="term" value="C:cytosol"/>
    <property type="evidence" value="ECO:0007669"/>
    <property type="project" value="TreeGrafter"/>
</dbReference>
<comment type="caution">
    <text evidence="6">The sequence shown here is derived from an EMBL/GenBank/DDBJ whole genome shotgun (WGS) entry which is preliminary data.</text>
</comment>
<dbReference type="Gene3D" id="1.10.10.10">
    <property type="entry name" value="Winged helix-like DNA-binding domain superfamily/Winged helix DNA-binding domain"/>
    <property type="match status" value="1"/>
</dbReference>
<protein>
    <submittedName>
        <fullName evidence="6">LysR family transcriptional regulator</fullName>
    </submittedName>
</protein>
<dbReference type="PANTHER" id="PTHR30419">
    <property type="entry name" value="HTH-TYPE TRANSCRIPTIONAL REGULATOR YBHD"/>
    <property type="match status" value="1"/>
</dbReference>
<keyword evidence="3" id="KW-0238">DNA-binding</keyword>
<accession>A0A934QI79</accession>
<evidence type="ECO:0000256" key="4">
    <source>
        <dbReference type="ARBA" id="ARBA00023163"/>
    </source>
</evidence>
<keyword evidence="2" id="KW-0805">Transcription regulation</keyword>
<comment type="similarity">
    <text evidence="1">Belongs to the LysR transcriptional regulatory family.</text>
</comment>
<dbReference type="Pfam" id="PF00126">
    <property type="entry name" value="HTH_1"/>
    <property type="match status" value="1"/>
</dbReference>
<evidence type="ECO:0000256" key="2">
    <source>
        <dbReference type="ARBA" id="ARBA00023015"/>
    </source>
</evidence>
<dbReference type="Gene3D" id="3.40.190.290">
    <property type="match status" value="1"/>
</dbReference>
<proteinExistence type="inferred from homology"/>
<dbReference type="Proteomes" id="UP000778970">
    <property type="component" value="Unassembled WGS sequence"/>
</dbReference>
<evidence type="ECO:0000256" key="3">
    <source>
        <dbReference type="ARBA" id="ARBA00023125"/>
    </source>
</evidence>
<organism evidence="6 7">
    <name type="scientific">Rhodovibrio salinarum</name>
    <dbReference type="NCBI Taxonomy" id="1087"/>
    <lineage>
        <taxon>Bacteria</taxon>
        <taxon>Pseudomonadati</taxon>
        <taxon>Pseudomonadota</taxon>
        <taxon>Alphaproteobacteria</taxon>
        <taxon>Rhodospirillales</taxon>
        <taxon>Rhodovibrionaceae</taxon>
        <taxon>Rhodovibrio</taxon>
    </lineage>
</organism>
<keyword evidence="7" id="KW-1185">Reference proteome</keyword>
<feature type="domain" description="HTH lysR-type" evidence="5">
    <location>
        <begin position="11"/>
        <end position="63"/>
    </location>
</feature>
<dbReference type="InterPro" id="IPR036388">
    <property type="entry name" value="WH-like_DNA-bd_sf"/>
</dbReference>
<dbReference type="InterPro" id="IPR050950">
    <property type="entry name" value="HTH-type_LysR_regulators"/>
</dbReference>
<gene>
    <name evidence="6" type="ORF">CKO21_08920</name>
</gene>
<dbReference type="GO" id="GO:0003677">
    <property type="term" value="F:DNA binding"/>
    <property type="evidence" value="ECO:0007669"/>
    <property type="project" value="UniProtKB-KW"/>
</dbReference>
<evidence type="ECO:0000313" key="6">
    <source>
        <dbReference type="EMBL" id="MBK1697369.1"/>
    </source>
</evidence>
<dbReference type="InterPro" id="IPR005119">
    <property type="entry name" value="LysR_subst-bd"/>
</dbReference>
<dbReference type="PROSITE" id="PS50931">
    <property type="entry name" value="HTH_LYSR"/>
    <property type="match status" value="1"/>
</dbReference>
<keyword evidence="4" id="KW-0804">Transcription</keyword>
<dbReference type="Pfam" id="PF03466">
    <property type="entry name" value="LysR_substrate"/>
    <property type="match status" value="1"/>
</dbReference>
<dbReference type="AlphaFoldDB" id="A0A934QI79"/>
<dbReference type="GO" id="GO:0003700">
    <property type="term" value="F:DNA-binding transcription factor activity"/>
    <property type="evidence" value="ECO:0007669"/>
    <property type="project" value="InterPro"/>
</dbReference>